<evidence type="ECO:0000313" key="3">
    <source>
        <dbReference type="Proteomes" id="UP000053105"/>
    </source>
</evidence>
<dbReference type="EMBL" id="KQ438125">
    <property type="protein sequence ID" value="KOX67268.1"/>
    <property type="molecule type" value="Genomic_DNA"/>
</dbReference>
<dbReference type="AlphaFoldDB" id="A0A0N0BB99"/>
<evidence type="ECO:0000259" key="1">
    <source>
        <dbReference type="Pfam" id="PF13843"/>
    </source>
</evidence>
<sequence>MSRDRFVDILRYIRFDDPRTREKRKADDKLAPLRDITNIFVKSCQDCYNATETDSVEEQFTVTFRGRSSFKVYMPSKLG</sequence>
<dbReference type="Proteomes" id="UP000053105">
    <property type="component" value="Unassembled WGS sequence"/>
</dbReference>
<keyword evidence="3" id="KW-1185">Reference proteome</keyword>
<dbReference type="STRING" id="166423.A0A0N0BB99"/>
<organism evidence="2 3">
    <name type="scientific">Melipona quadrifasciata</name>
    <dbReference type="NCBI Taxonomy" id="166423"/>
    <lineage>
        <taxon>Eukaryota</taxon>
        <taxon>Metazoa</taxon>
        <taxon>Ecdysozoa</taxon>
        <taxon>Arthropoda</taxon>
        <taxon>Hexapoda</taxon>
        <taxon>Insecta</taxon>
        <taxon>Pterygota</taxon>
        <taxon>Neoptera</taxon>
        <taxon>Endopterygota</taxon>
        <taxon>Hymenoptera</taxon>
        <taxon>Apocrita</taxon>
        <taxon>Aculeata</taxon>
        <taxon>Apoidea</taxon>
        <taxon>Anthophila</taxon>
        <taxon>Apidae</taxon>
        <taxon>Melipona</taxon>
    </lineage>
</organism>
<name>A0A0N0BB99_9HYME</name>
<dbReference type="OrthoDB" id="8123139at2759"/>
<dbReference type="PANTHER" id="PTHR46599:SF6">
    <property type="entry name" value="DUAL SPECIFICITY PHOSPHATASE 26"/>
    <property type="match status" value="1"/>
</dbReference>
<feature type="domain" description="PiggyBac transposable element-derived protein" evidence="1">
    <location>
        <begin position="1"/>
        <end position="77"/>
    </location>
</feature>
<protein>
    <recommendedName>
        <fullName evidence="1">PiggyBac transposable element-derived protein domain-containing protein</fullName>
    </recommendedName>
</protein>
<proteinExistence type="predicted"/>
<dbReference type="PANTHER" id="PTHR46599">
    <property type="entry name" value="PIGGYBAC TRANSPOSABLE ELEMENT-DERIVED PROTEIN 4"/>
    <property type="match status" value="1"/>
</dbReference>
<gene>
    <name evidence="2" type="ORF">WN51_00028</name>
</gene>
<reference evidence="2 3" key="1">
    <citation type="submission" date="2015-07" db="EMBL/GenBank/DDBJ databases">
        <title>The genome of Melipona quadrifasciata.</title>
        <authorList>
            <person name="Pan H."/>
            <person name="Kapheim K."/>
        </authorList>
    </citation>
    <scope>NUCLEOTIDE SEQUENCE [LARGE SCALE GENOMIC DNA]</scope>
    <source>
        <strain evidence="2">0111107301</strain>
        <tissue evidence="2">Whole body</tissue>
    </source>
</reference>
<accession>A0A0N0BB99</accession>
<dbReference type="InterPro" id="IPR029526">
    <property type="entry name" value="PGBD"/>
</dbReference>
<dbReference type="Pfam" id="PF13843">
    <property type="entry name" value="DDE_Tnp_1_7"/>
    <property type="match status" value="1"/>
</dbReference>
<evidence type="ECO:0000313" key="2">
    <source>
        <dbReference type="EMBL" id="KOX67268.1"/>
    </source>
</evidence>